<name>A0A5C3QCK7_9AGAR</name>
<evidence type="ECO:0000313" key="2">
    <source>
        <dbReference type="Proteomes" id="UP000305067"/>
    </source>
</evidence>
<keyword evidence="2" id="KW-1185">Reference proteome</keyword>
<dbReference type="EMBL" id="ML178832">
    <property type="protein sequence ID" value="TFK99794.1"/>
    <property type="molecule type" value="Genomic_DNA"/>
</dbReference>
<dbReference type="Proteomes" id="UP000305067">
    <property type="component" value="Unassembled WGS sequence"/>
</dbReference>
<organism evidence="1 2">
    <name type="scientific">Pterulicium gracile</name>
    <dbReference type="NCBI Taxonomy" id="1884261"/>
    <lineage>
        <taxon>Eukaryota</taxon>
        <taxon>Fungi</taxon>
        <taxon>Dikarya</taxon>
        <taxon>Basidiomycota</taxon>
        <taxon>Agaricomycotina</taxon>
        <taxon>Agaricomycetes</taxon>
        <taxon>Agaricomycetidae</taxon>
        <taxon>Agaricales</taxon>
        <taxon>Pleurotineae</taxon>
        <taxon>Pterulaceae</taxon>
        <taxon>Pterulicium</taxon>
    </lineage>
</organism>
<protein>
    <submittedName>
        <fullName evidence="1">Uncharacterized protein</fullName>
    </submittedName>
</protein>
<dbReference type="AlphaFoldDB" id="A0A5C3QCK7"/>
<accession>A0A5C3QCK7</accession>
<evidence type="ECO:0000313" key="1">
    <source>
        <dbReference type="EMBL" id="TFK99794.1"/>
    </source>
</evidence>
<gene>
    <name evidence="1" type="ORF">BDV98DRAFT_136563</name>
</gene>
<reference evidence="1 2" key="1">
    <citation type="journal article" date="2019" name="Nat. Ecol. Evol.">
        <title>Megaphylogeny resolves global patterns of mushroom evolution.</title>
        <authorList>
            <person name="Varga T."/>
            <person name="Krizsan K."/>
            <person name="Foldi C."/>
            <person name="Dima B."/>
            <person name="Sanchez-Garcia M."/>
            <person name="Sanchez-Ramirez S."/>
            <person name="Szollosi G.J."/>
            <person name="Szarkandi J.G."/>
            <person name="Papp V."/>
            <person name="Albert L."/>
            <person name="Andreopoulos W."/>
            <person name="Angelini C."/>
            <person name="Antonin V."/>
            <person name="Barry K.W."/>
            <person name="Bougher N.L."/>
            <person name="Buchanan P."/>
            <person name="Buyck B."/>
            <person name="Bense V."/>
            <person name="Catcheside P."/>
            <person name="Chovatia M."/>
            <person name="Cooper J."/>
            <person name="Damon W."/>
            <person name="Desjardin D."/>
            <person name="Finy P."/>
            <person name="Geml J."/>
            <person name="Haridas S."/>
            <person name="Hughes K."/>
            <person name="Justo A."/>
            <person name="Karasinski D."/>
            <person name="Kautmanova I."/>
            <person name="Kiss B."/>
            <person name="Kocsube S."/>
            <person name="Kotiranta H."/>
            <person name="LaButti K.M."/>
            <person name="Lechner B.E."/>
            <person name="Liimatainen K."/>
            <person name="Lipzen A."/>
            <person name="Lukacs Z."/>
            <person name="Mihaltcheva S."/>
            <person name="Morgado L.N."/>
            <person name="Niskanen T."/>
            <person name="Noordeloos M.E."/>
            <person name="Ohm R.A."/>
            <person name="Ortiz-Santana B."/>
            <person name="Ovrebo C."/>
            <person name="Racz N."/>
            <person name="Riley R."/>
            <person name="Savchenko A."/>
            <person name="Shiryaev A."/>
            <person name="Soop K."/>
            <person name="Spirin V."/>
            <person name="Szebenyi C."/>
            <person name="Tomsovsky M."/>
            <person name="Tulloss R.E."/>
            <person name="Uehling J."/>
            <person name="Grigoriev I.V."/>
            <person name="Vagvolgyi C."/>
            <person name="Papp T."/>
            <person name="Martin F.M."/>
            <person name="Miettinen O."/>
            <person name="Hibbett D.S."/>
            <person name="Nagy L.G."/>
        </authorList>
    </citation>
    <scope>NUCLEOTIDE SEQUENCE [LARGE SCALE GENOMIC DNA]</scope>
    <source>
        <strain evidence="1 2">CBS 309.79</strain>
    </source>
</reference>
<sequence>MSKVAPPYCLSSFSLPLAPFACSPWTAPPITTLRADTHSVLRLFALICLQLPSHSLAHFISVSQNLAYFFCLQLVSFCMLQRPLRIVQVYTAVG</sequence>
<proteinExistence type="predicted"/>